<dbReference type="InterPro" id="IPR002376">
    <property type="entry name" value="Formyl_transf_N"/>
</dbReference>
<dbReference type="GO" id="GO:0008864">
    <property type="term" value="F:formyltetrahydrofolate deformylase activity"/>
    <property type="evidence" value="ECO:0007669"/>
    <property type="project" value="InterPro"/>
</dbReference>
<dbReference type="KEGG" id="aaf:AURANDRAFT_39190"/>
<dbReference type="Pfam" id="PF00551">
    <property type="entry name" value="Formyl_trans_N"/>
    <property type="match status" value="1"/>
</dbReference>
<sequence length="271" mass="28369">MLRGAARLLRVSAAGDAGAARSALESRGCAVVSVEQHREQGRFFERVVFDAGNGLDAGALEAALAPDAVTIRAADERPRLAVFAGKEPGCLEELLERSRTGELRADVAGVLSNHATLAPLAADYGVPFHCFGGEDMEAAQLARLAELRVDVVALARYMQILGPAFCEAYAGRALNVHHSLLPAFPGARPYDAAWARGVKLIGATAHYVTEELDGGPIVAQAALPAPHALSVRDLRRAGAAAERSVLADAVAAHVDRRVLIAGSRCVVFAGP</sequence>
<accession>A0ABR1G9A9</accession>
<dbReference type="PANTHER" id="PTHR42706:SF1">
    <property type="entry name" value="FORMYLTETRAHYDROFOLATE DEFORMYLASE 2, MITOCHONDRIAL"/>
    <property type="match status" value="1"/>
</dbReference>
<proteinExistence type="predicted"/>
<gene>
    <name evidence="1" type="ORF">SO694_0000509</name>
</gene>
<reference evidence="1 2" key="1">
    <citation type="submission" date="2024-03" db="EMBL/GenBank/DDBJ databases">
        <title>Aureococcus anophagefferens CCMP1851 and Kratosvirus quantuckense: Draft genome of a second virus-susceptible host strain in the model system.</title>
        <authorList>
            <person name="Chase E."/>
            <person name="Truchon A.R."/>
            <person name="Schepens W."/>
            <person name="Wilhelm S.W."/>
        </authorList>
    </citation>
    <scope>NUCLEOTIDE SEQUENCE [LARGE SCALE GENOMIC DNA]</scope>
    <source>
        <strain evidence="1 2">CCMP1851</strain>
    </source>
</reference>
<dbReference type="PRINTS" id="PR01575">
    <property type="entry name" value="FFH4HYDRLASE"/>
</dbReference>
<dbReference type="Proteomes" id="UP001363151">
    <property type="component" value="Unassembled WGS sequence"/>
</dbReference>
<dbReference type="Gene3D" id="3.40.50.170">
    <property type="entry name" value="Formyl transferase, N-terminal domain"/>
    <property type="match status" value="1"/>
</dbReference>
<evidence type="ECO:0000313" key="1">
    <source>
        <dbReference type="EMBL" id="KAK7249800.1"/>
    </source>
</evidence>
<keyword evidence="2" id="KW-1185">Reference proteome</keyword>
<protein>
    <submittedName>
        <fullName evidence="1">Phosphoribosylglycinamide formyltransferase</fullName>
    </submittedName>
</protein>
<dbReference type="InterPro" id="IPR036477">
    <property type="entry name" value="Formyl_transf_N_sf"/>
</dbReference>
<dbReference type="PANTHER" id="PTHR42706">
    <property type="entry name" value="FORMYLTETRAHYDROFOLATE DEFORMYLASE"/>
    <property type="match status" value="1"/>
</dbReference>
<evidence type="ECO:0000313" key="2">
    <source>
        <dbReference type="Proteomes" id="UP001363151"/>
    </source>
</evidence>
<dbReference type="EMBL" id="JBBJCI010000039">
    <property type="protein sequence ID" value="KAK7249800.1"/>
    <property type="molecule type" value="Genomic_DNA"/>
</dbReference>
<name>A0ABR1G9A9_AURAN</name>
<dbReference type="GO" id="GO:0006189">
    <property type="term" value="P:'de novo' IMP biosynthetic process"/>
    <property type="evidence" value="ECO:0007669"/>
    <property type="project" value="InterPro"/>
</dbReference>
<organism evidence="1 2">
    <name type="scientific">Aureococcus anophagefferens</name>
    <name type="common">Harmful bloom alga</name>
    <dbReference type="NCBI Taxonomy" id="44056"/>
    <lineage>
        <taxon>Eukaryota</taxon>
        <taxon>Sar</taxon>
        <taxon>Stramenopiles</taxon>
        <taxon>Ochrophyta</taxon>
        <taxon>Pelagophyceae</taxon>
        <taxon>Pelagomonadales</taxon>
        <taxon>Pelagomonadaceae</taxon>
        <taxon>Aureococcus</taxon>
    </lineage>
</organism>
<comment type="caution">
    <text evidence="1">The sequence shown here is derived from an EMBL/GenBank/DDBJ whole genome shotgun (WGS) entry which is preliminary data.</text>
</comment>
<dbReference type="InterPro" id="IPR004810">
    <property type="entry name" value="PurU"/>
</dbReference>
<dbReference type="GO" id="GO:0006730">
    <property type="term" value="P:one-carbon metabolic process"/>
    <property type="evidence" value="ECO:0007669"/>
    <property type="project" value="UniProtKB-KW"/>
</dbReference>
<dbReference type="SUPFAM" id="SSF53328">
    <property type="entry name" value="Formyltransferase"/>
    <property type="match status" value="1"/>
</dbReference>
<dbReference type="PIRSF" id="PIRSF036480">
    <property type="entry name" value="FormyFH4_hydr"/>
    <property type="match status" value="1"/>
</dbReference>
<dbReference type="NCBIfam" id="NF004684">
    <property type="entry name" value="PRK06027.1"/>
    <property type="match status" value="1"/>
</dbReference>